<organism evidence="1 2">
    <name type="scientific">Ktedonosporobacter rubrisoli</name>
    <dbReference type="NCBI Taxonomy" id="2509675"/>
    <lineage>
        <taxon>Bacteria</taxon>
        <taxon>Bacillati</taxon>
        <taxon>Chloroflexota</taxon>
        <taxon>Ktedonobacteria</taxon>
        <taxon>Ktedonobacterales</taxon>
        <taxon>Ktedonosporobacteraceae</taxon>
        <taxon>Ktedonosporobacter</taxon>
    </lineage>
</organism>
<gene>
    <name evidence="1" type="ORF">EPA93_45325</name>
</gene>
<name>A0A4P6K426_KTERU</name>
<evidence type="ECO:0008006" key="3">
    <source>
        <dbReference type="Google" id="ProtNLM"/>
    </source>
</evidence>
<dbReference type="AlphaFoldDB" id="A0A4P6K426"/>
<accession>A0A4P6K426</accession>
<proteinExistence type="predicted"/>
<keyword evidence="2" id="KW-1185">Reference proteome</keyword>
<reference evidence="1 2" key="1">
    <citation type="submission" date="2019-01" db="EMBL/GenBank/DDBJ databases">
        <title>Ktedonosporobacter rubrisoli SCAWS-G2.</title>
        <authorList>
            <person name="Huang Y."/>
            <person name="Yan B."/>
        </authorList>
    </citation>
    <scope>NUCLEOTIDE SEQUENCE [LARGE SCALE GENOMIC DNA]</scope>
    <source>
        <strain evidence="1 2">SCAWS-G2</strain>
    </source>
</reference>
<sequence>MTEDLSQRFEYLVERLRSAYGSIGHSSGRPYIYFVYPPKLESQVSQMARYYLSTDMHLQVYHLDFLRLAIDSLAGQEEQREQLLNDPRKTNSAIGIVRLWARRTLAVIKEYLEPLEQDVRPVIVLHGLSALHPLANPTSFIEFLAEQEPRHPKTGIIVPIVLLIPGMRPAQSSHVYLFLGQDHLRFNFYRGEEI</sequence>
<evidence type="ECO:0000313" key="2">
    <source>
        <dbReference type="Proteomes" id="UP000290365"/>
    </source>
</evidence>
<dbReference type="Proteomes" id="UP000290365">
    <property type="component" value="Chromosome"/>
</dbReference>
<dbReference type="EMBL" id="CP035758">
    <property type="protein sequence ID" value="QBD82805.1"/>
    <property type="molecule type" value="Genomic_DNA"/>
</dbReference>
<evidence type="ECO:0000313" key="1">
    <source>
        <dbReference type="EMBL" id="QBD82805.1"/>
    </source>
</evidence>
<dbReference type="OrthoDB" id="9832504at2"/>
<dbReference type="RefSeq" id="WP_129893874.1">
    <property type="nucleotide sequence ID" value="NZ_CP035758.1"/>
</dbReference>
<dbReference type="KEGG" id="kbs:EPA93_45325"/>
<protein>
    <recommendedName>
        <fullName evidence="3">DUF1788 domain-containing protein</fullName>
    </recommendedName>
</protein>